<evidence type="ECO:0000256" key="6">
    <source>
        <dbReference type="ARBA" id="ARBA00023136"/>
    </source>
</evidence>
<evidence type="ECO:0000259" key="11">
    <source>
        <dbReference type="Pfam" id="PF21082"/>
    </source>
</evidence>
<dbReference type="Pfam" id="PF21088">
    <property type="entry name" value="MS_channel_1st"/>
    <property type="match status" value="1"/>
</dbReference>
<comment type="similarity">
    <text evidence="2">Belongs to the MscS (TC 1.A.23) family.</text>
</comment>
<dbReference type="InterPro" id="IPR011014">
    <property type="entry name" value="MscS_channel_TM-2"/>
</dbReference>
<evidence type="ECO:0000256" key="1">
    <source>
        <dbReference type="ARBA" id="ARBA00004651"/>
    </source>
</evidence>
<feature type="region of interest" description="Disordered" evidence="7">
    <location>
        <begin position="30"/>
        <end position="54"/>
    </location>
</feature>
<dbReference type="STRING" id="487184.SAMN05216421_1737"/>
<feature type="compositionally biased region" description="Basic and acidic residues" evidence="7">
    <location>
        <begin position="538"/>
        <end position="558"/>
    </location>
</feature>
<dbReference type="PANTHER" id="PTHR30566:SF5">
    <property type="entry name" value="MECHANOSENSITIVE ION CHANNEL PROTEIN 1, MITOCHONDRIAL-RELATED"/>
    <property type="match status" value="1"/>
</dbReference>
<keyword evidence="6 8" id="KW-0472">Membrane</keyword>
<evidence type="ECO:0000256" key="4">
    <source>
        <dbReference type="ARBA" id="ARBA00022692"/>
    </source>
</evidence>
<evidence type="ECO:0000256" key="5">
    <source>
        <dbReference type="ARBA" id="ARBA00022989"/>
    </source>
</evidence>
<evidence type="ECO:0000313" key="13">
    <source>
        <dbReference type="EMBL" id="SDS55446.1"/>
    </source>
</evidence>
<evidence type="ECO:0000259" key="12">
    <source>
        <dbReference type="Pfam" id="PF21088"/>
    </source>
</evidence>
<keyword evidence="14" id="KW-1185">Reference proteome</keyword>
<dbReference type="Proteomes" id="UP000243207">
    <property type="component" value="Chromosome I"/>
</dbReference>
<evidence type="ECO:0000256" key="8">
    <source>
        <dbReference type="SAM" id="Phobius"/>
    </source>
</evidence>
<dbReference type="InterPro" id="IPR049142">
    <property type="entry name" value="MS_channel_1st"/>
</dbReference>
<dbReference type="PROSITE" id="PS01246">
    <property type="entry name" value="UPF0003"/>
    <property type="match status" value="1"/>
</dbReference>
<feature type="domain" description="Mechanosensitive ion channel MscS" evidence="10">
    <location>
        <begin position="365"/>
        <end position="430"/>
    </location>
</feature>
<organism evidence="13 14">
    <name type="scientific">Halopseudomonas xinjiangensis</name>
    <dbReference type="NCBI Taxonomy" id="487184"/>
    <lineage>
        <taxon>Bacteria</taxon>
        <taxon>Pseudomonadati</taxon>
        <taxon>Pseudomonadota</taxon>
        <taxon>Gammaproteobacteria</taxon>
        <taxon>Pseudomonadales</taxon>
        <taxon>Pseudomonadaceae</taxon>
        <taxon>Halopseudomonas</taxon>
    </lineage>
</organism>
<sequence length="589" mass="64891">MLRTCTYLFALLLIGATWVTASPVVAQTTAPEAGEEAAPPASVPEDPLGRTTPRGAFSGYIHAMAEESYDEAAEYLDLSGLPRRIARQGGAEIARRLRIALDQGGDVQPSVALSDQPEGKLNDGLAPRMERIGSVTLQGEVVPLYLERTEETDEPLWRVSSETLKYLPETLDENLHTTVDQLLPSVLIQRKWQGVPIGHWLAMVLLAILAYVISRLVVAAVIGGARRLLRRRFPNYPTGLVQAFGQPIRVYLAVMLFVAAAQRAGISIIVRQYFSQVTVLVAWFAILLLAWRLIDVIASALLTRTTRRANMGALSAILFFRRSIKVLLVALGVISVLDMIGFDVTTGLAALGIGGIAIALGAQKTVENLVGGLSLIFDQPVRVGDFCKIGDIVGTVEQIGMRSTRIRTLDRTMVVIPNGDLSSRVIENYAHRDRFWFHPALGLRYETTPDQIRYLLVEIRSMLYAHPRVDPDPARVRFTGFGAVSVNLEVFAYVLAKDYDDFLEIQEDLYLRIADIVRESGTGFAFPSQTVYLASDSGRSDSKSREAEEKVNQWREAGDMPLPKFEPERVDKLKGSIGYPPPGSSSAKR</sequence>
<feature type="transmembrane region" description="Helical" evidence="8">
    <location>
        <begin position="280"/>
        <end position="303"/>
    </location>
</feature>
<dbReference type="Pfam" id="PF21082">
    <property type="entry name" value="MS_channel_3rd"/>
    <property type="match status" value="1"/>
</dbReference>
<name>A0A1H1T604_9GAMM</name>
<protein>
    <submittedName>
        <fullName evidence="13">MscS family membrane protein</fullName>
    </submittedName>
</protein>
<feature type="region of interest" description="Disordered" evidence="7">
    <location>
        <begin position="535"/>
        <end position="589"/>
    </location>
</feature>
<dbReference type="Gene3D" id="2.30.30.60">
    <property type="match status" value="1"/>
</dbReference>
<keyword evidence="3" id="KW-1003">Cell membrane</keyword>
<feature type="domain" description="Mechanosensitive ion channel transmembrane helices 2/3" evidence="12">
    <location>
        <begin position="324"/>
        <end position="363"/>
    </location>
</feature>
<dbReference type="GO" id="GO:0005886">
    <property type="term" value="C:plasma membrane"/>
    <property type="evidence" value="ECO:0007669"/>
    <property type="project" value="UniProtKB-SubCell"/>
</dbReference>
<dbReference type="PANTHER" id="PTHR30566">
    <property type="entry name" value="YNAI-RELATED MECHANOSENSITIVE ION CHANNEL"/>
    <property type="match status" value="1"/>
</dbReference>
<evidence type="ECO:0000256" key="7">
    <source>
        <dbReference type="SAM" id="MobiDB-lite"/>
    </source>
</evidence>
<keyword evidence="9" id="KW-0732">Signal</keyword>
<evidence type="ECO:0000256" key="2">
    <source>
        <dbReference type="ARBA" id="ARBA00008017"/>
    </source>
</evidence>
<dbReference type="InterPro" id="IPR023408">
    <property type="entry name" value="MscS_beta-dom_sf"/>
</dbReference>
<proteinExistence type="inferred from homology"/>
<dbReference type="EMBL" id="LT629736">
    <property type="protein sequence ID" value="SDS55446.1"/>
    <property type="molecule type" value="Genomic_DNA"/>
</dbReference>
<dbReference type="InterPro" id="IPR011066">
    <property type="entry name" value="MscS_channel_C_sf"/>
</dbReference>
<dbReference type="OrthoDB" id="9775207at2"/>
<dbReference type="Pfam" id="PF00924">
    <property type="entry name" value="MS_channel_2nd"/>
    <property type="match status" value="1"/>
</dbReference>
<dbReference type="AlphaFoldDB" id="A0A1H1T604"/>
<dbReference type="GO" id="GO:0008381">
    <property type="term" value="F:mechanosensitive monoatomic ion channel activity"/>
    <property type="evidence" value="ECO:0007669"/>
    <property type="project" value="UniProtKB-ARBA"/>
</dbReference>
<dbReference type="SUPFAM" id="SSF50182">
    <property type="entry name" value="Sm-like ribonucleoproteins"/>
    <property type="match status" value="1"/>
</dbReference>
<dbReference type="InterPro" id="IPR010920">
    <property type="entry name" value="LSM_dom_sf"/>
</dbReference>
<dbReference type="InterPro" id="IPR049278">
    <property type="entry name" value="MS_channel_C"/>
</dbReference>
<evidence type="ECO:0000313" key="14">
    <source>
        <dbReference type="Proteomes" id="UP000243207"/>
    </source>
</evidence>
<feature type="chain" id="PRO_5009260754" evidence="9">
    <location>
        <begin position="22"/>
        <end position="589"/>
    </location>
</feature>
<dbReference type="InterPro" id="IPR006686">
    <property type="entry name" value="MscS_channel_CS"/>
</dbReference>
<feature type="compositionally biased region" description="Low complexity" evidence="7">
    <location>
        <begin position="30"/>
        <end position="46"/>
    </location>
</feature>
<dbReference type="SUPFAM" id="SSF82861">
    <property type="entry name" value="Mechanosensitive channel protein MscS (YggB), transmembrane region"/>
    <property type="match status" value="1"/>
</dbReference>
<feature type="transmembrane region" description="Helical" evidence="8">
    <location>
        <begin position="200"/>
        <end position="229"/>
    </location>
</feature>
<comment type="subcellular location">
    <subcellularLocation>
        <location evidence="1">Cell membrane</location>
        <topology evidence="1">Multi-pass membrane protein</topology>
    </subcellularLocation>
</comment>
<evidence type="ECO:0000259" key="10">
    <source>
        <dbReference type="Pfam" id="PF00924"/>
    </source>
</evidence>
<feature type="transmembrane region" description="Helical" evidence="8">
    <location>
        <begin position="250"/>
        <end position="274"/>
    </location>
</feature>
<feature type="signal peptide" evidence="9">
    <location>
        <begin position="1"/>
        <end position="21"/>
    </location>
</feature>
<keyword evidence="4 8" id="KW-0812">Transmembrane</keyword>
<dbReference type="InterPro" id="IPR006685">
    <property type="entry name" value="MscS_channel_2nd"/>
</dbReference>
<dbReference type="Gene3D" id="1.10.287.1260">
    <property type="match status" value="1"/>
</dbReference>
<evidence type="ECO:0000256" key="3">
    <source>
        <dbReference type="ARBA" id="ARBA00022475"/>
    </source>
</evidence>
<dbReference type="Gene3D" id="3.30.70.100">
    <property type="match status" value="1"/>
</dbReference>
<keyword evidence="5 8" id="KW-1133">Transmembrane helix</keyword>
<accession>A0A1H1T604</accession>
<feature type="transmembrane region" description="Helical" evidence="8">
    <location>
        <begin position="324"/>
        <end position="342"/>
    </location>
</feature>
<reference evidence="14" key="1">
    <citation type="submission" date="2016-10" db="EMBL/GenBank/DDBJ databases">
        <authorList>
            <person name="Varghese N."/>
            <person name="Submissions S."/>
        </authorList>
    </citation>
    <scope>NUCLEOTIDE SEQUENCE [LARGE SCALE GENOMIC DNA]</scope>
    <source>
        <strain evidence="14">NRRL B-51270</strain>
    </source>
</reference>
<feature type="domain" description="Mechanosensitive ion channel MscS C-terminal" evidence="11">
    <location>
        <begin position="442"/>
        <end position="521"/>
    </location>
</feature>
<dbReference type="SUPFAM" id="SSF82689">
    <property type="entry name" value="Mechanosensitive channel protein MscS (YggB), C-terminal domain"/>
    <property type="match status" value="1"/>
</dbReference>
<gene>
    <name evidence="13" type="ORF">SAMN05216421_1737</name>
</gene>
<evidence type="ECO:0000256" key="9">
    <source>
        <dbReference type="SAM" id="SignalP"/>
    </source>
</evidence>
<feature type="compositionally biased region" description="Basic and acidic residues" evidence="7">
    <location>
        <begin position="565"/>
        <end position="574"/>
    </location>
</feature>